<name>A0A9J6P9C8_9PROT</name>
<reference evidence="4" key="1">
    <citation type="submission" date="2022-06" db="EMBL/GenBank/DDBJ databases">
        <title>Isolation and Genomics of Futiania mangrovii gen. nov., sp. nov., a Rare and Metabolically-versatile member in the Class Alphaproteobacteria.</title>
        <authorList>
            <person name="Liu L."/>
            <person name="Huang W.-C."/>
            <person name="Pan J."/>
            <person name="Li J."/>
            <person name="Huang Y."/>
            <person name="Du H."/>
            <person name="Liu Y."/>
            <person name="Li M."/>
        </authorList>
    </citation>
    <scope>NUCLEOTIDE SEQUENCE</scope>
    <source>
        <strain evidence="4">FT118</strain>
    </source>
</reference>
<dbReference type="AlphaFoldDB" id="A0A9J6P9C8"/>
<evidence type="ECO:0000259" key="3">
    <source>
        <dbReference type="Pfam" id="PF00685"/>
    </source>
</evidence>
<dbReference type="InterPro" id="IPR000863">
    <property type="entry name" value="Sulfotransferase_dom"/>
</dbReference>
<keyword evidence="2" id="KW-0808">Transferase</keyword>
<evidence type="ECO:0000256" key="1">
    <source>
        <dbReference type="ARBA" id="ARBA00005771"/>
    </source>
</evidence>
<dbReference type="EMBL" id="JAMZFT010000002">
    <property type="protein sequence ID" value="MCP1336516.1"/>
    <property type="molecule type" value="Genomic_DNA"/>
</dbReference>
<dbReference type="Gene3D" id="3.40.50.300">
    <property type="entry name" value="P-loop containing nucleotide triphosphate hydrolases"/>
    <property type="match status" value="1"/>
</dbReference>
<evidence type="ECO:0000313" key="5">
    <source>
        <dbReference type="Proteomes" id="UP001055804"/>
    </source>
</evidence>
<gene>
    <name evidence="4" type="ORF">NJQ99_08865</name>
</gene>
<protein>
    <submittedName>
        <fullName evidence="4">Sulfotransferase domain-containing protein</fullName>
    </submittedName>
</protein>
<dbReference type="GO" id="GO:0008146">
    <property type="term" value="F:sulfotransferase activity"/>
    <property type="evidence" value="ECO:0007669"/>
    <property type="project" value="InterPro"/>
</dbReference>
<dbReference type="RefSeq" id="WP_269332471.1">
    <property type="nucleotide sequence ID" value="NZ_JAMZFT010000002.1"/>
</dbReference>
<comment type="similarity">
    <text evidence="1">Belongs to the sulfotransferase 1 family.</text>
</comment>
<evidence type="ECO:0000256" key="2">
    <source>
        <dbReference type="ARBA" id="ARBA00022679"/>
    </source>
</evidence>
<accession>A0A9J6P9C8</accession>
<dbReference type="SUPFAM" id="SSF52540">
    <property type="entry name" value="P-loop containing nucleoside triphosphate hydrolases"/>
    <property type="match status" value="1"/>
</dbReference>
<evidence type="ECO:0000313" key="4">
    <source>
        <dbReference type="EMBL" id="MCP1336516.1"/>
    </source>
</evidence>
<keyword evidence="5" id="KW-1185">Reference proteome</keyword>
<dbReference type="PANTHER" id="PTHR11783">
    <property type="entry name" value="SULFOTRANSFERASE SULT"/>
    <property type="match status" value="1"/>
</dbReference>
<dbReference type="InterPro" id="IPR027417">
    <property type="entry name" value="P-loop_NTPase"/>
</dbReference>
<proteinExistence type="inferred from homology"/>
<dbReference type="Proteomes" id="UP001055804">
    <property type="component" value="Unassembled WGS sequence"/>
</dbReference>
<dbReference type="Pfam" id="PF00685">
    <property type="entry name" value="Sulfotransfer_1"/>
    <property type="match status" value="1"/>
</dbReference>
<comment type="caution">
    <text evidence="4">The sequence shown here is derived from an EMBL/GenBank/DDBJ whole genome shotgun (WGS) entry which is preliminary data.</text>
</comment>
<sequence length="284" mass="32379">MGGIIWLASYPKSGNTWTRAFLHNLLTNPAQPVDVNELDKFTLGESARSWYERHATKPLESMTLDEIVALRAQVHRDFTRVSPDSVFVKTHNFLGERGGHPIHNMEVTAGAIYIVRNPLDVVISMTHHFGLSVDDAIAMMNNPLADTDLTERHVPQLLNTWSVHVTSWAREERPGLHIMRYEDMLEKPVKTFGKLARFLGLDPPKERLQKAIRYSSFRVLKEQEKAKGFKERSATAKAFFREGTRDQWRKLLTPAQIERIVADHGEQMARFGYVPKVIPKQGAA</sequence>
<feature type="domain" description="Sulfotransferase" evidence="3">
    <location>
        <begin position="5"/>
        <end position="272"/>
    </location>
</feature>
<organism evidence="4 5">
    <name type="scientific">Futiania mangrovi</name>
    <dbReference type="NCBI Taxonomy" id="2959716"/>
    <lineage>
        <taxon>Bacteria</taxon>
        <taxon>Pseudomonadati</taxon>
        <taxon>Pseudomonadota</taxon>
        <taxon>Alphaproteobacteria</taxon>
        <taxon>Futianiales</taxon>
        <taxon>Futianiaceae</taxon>
        <taxon>Futiania</taxon>
    </lineage>
</organism>